<gene>
    <name evidence="1" type="ORF">MGA5115_00316</name>
    <name evidence="2" type="ORF">MGA5116_01877</name>
</gene>
<protein>
    <submittedName>
        <fullName evidence="1">Uncharacterized protein</fullName>
    </submittedName>
</protein>
<dbReference type="Proteomes" id="UP000092871">
    <property type="component" value="Unassembled WGS sequence"/>
</dbReference>
<sequence>MSEVQAASQASIVMTLFNIESSIFDSQLAPLKSYLTIQSLLTDLKCHLPEQSQLHSYLDLLINDFAAVIDQGAFFNDSQMACWLAWTSEFRSLYVAELAFSTAVDTSLIENIQRGLQTVLAQTQRSSVRSYRGEFQGQVTQGFEDFSSLSDLGYWVIDHAENRSSVQSDSFDNVRVQVVLETGLDLEQLVLTLPSWHWEALEQGSSQALMLPEESQNYWVDWLHLLASEREVWRRSPSFLSFYKSLHDQVREQFSVSVDDVIQVANRSNLRVMSQSTSLETAHGINLYGGRVFFLDDQARATQVVPLSESVIPVYCLRWESQTLVFPAFRVKVINGESQNPPLALDTHVWHYGDSGWSSVATLHERSPLLAIEIDGHTYYLQPNSFDRDYGVVLRANFLPKATHNIWNVRGTFYNEPMLPEEVFHQSLTLRRGGTANGRCKNHSPVMIQLSSSHGMELYADMVIGITPYRSVVHLVPGFVYHSGHVLPLIEQDEKWCSADDLVIFIESKGINFAFRGQYSSADKSVVHKLVDADAVMLNWQEERIRITLREDGWFLLDQRHTYFFLKQLLEMLE</sequence>
<dbReference type="AlphaFoldDB" id="A0A1C3JM49"/>
<evidence type="ECO:0000313" key="2">
    <source>
        <dbReference type="EMBL" id="SBT21284.1"/>
    </source>
</evidence>
<dbReference type="EMBL" id="FLRB01000012">
    <property type="protein sequence ID" value="SBT21284.1"/>
    <property type="molecule type" value="Genomic_DNA"/>
</dbReference>
<proteinExistence type="predicted"/>
<reference evidence="2 3" key="2">
    <citation type="submission" date="2016-06" db="EMBL/GenBank/DDBJ databases">
        <authorList>
            <person name="Rodrigo-Torres L."/>
            <person name="Arahal D.R."/>
        </authorList>
    </citation>
    <scope>NUCLEOTIDE SEQUENCE [LARGE SCALE GENOMIC DNA]</scope>
    <source>
        <strain evidence="2 3">CECT 5116</strain>
    </source>
</reference>
<dbReference type="Proteomes" id="UP000092840">
    <property type="component" value="Unassembled WGS sequence"/>
</dbReference>
<dbReference type="RefSeq" id="WP_067030795.1">
    <property type="nucleotide sequence ID" value="NZ_FLRA01000002.1"/>
</dbReference>
<evidence type="ECO:0000313" key="3">
    <source>
        <dbReference type="Proteomes" id="UP000092840"/>
    </source>
</evidence>
<name>A0A1C3JM49_9GAMM</name>
<keyword evidence="3" id="KW-1185">Reference proteome</keyword>
<accession>A0A1C3JM49</accession>
<dbReference type="EMBL" id="FLRA01000002">
    <property type="protein sequence ID" value="SBT16236.1"/>
    <property type="molecule type" value="Genomic_DNA"/>
</dbReference>
<reference evidence="1 4" key="1">
    <citation type="submission" date="2016-06" db="EMBL/GenBank/DDBJ databases">
        <authorList>
            <person name="Kjaerup R.B."/>
            <person name="Dalgaard T.S."/>
            <person name="Juul-Madsen H.R."/>
        </authorList>
    </citation>
    <scope>NUCLEOTIDE SEQUENCE [LARGE SCALE GENOMIC DNA]</scope>
    <source>
        <strain evidence="1 4">CECT 5115</strain>
    </source>
</reference>
<evidence type="ECO:0000313" key="1">
    <source>
        <dbReference type="EMBL" id="SBT16236.1"/>
    </source>
</evidence>
<organism evidence="1 4">
    <name type="scientific">Marinomonas gallaica</name>
    <dbReference type="NCBI Taxonomy" id="1806667"/>
    <lineage>
        <taxon>Bacteria</taxon>
        <taxon>Pseudomonadati</taxon>
        <taxon>Pseudomonadota</taxon>
        <taxon>Gammaproteobacteria</taxon>
        <taxon>Oceanospirillales</taxon>
        <taxon>Oceanospirillaceae</taxon>
        <taxon>Marinomonas</taxon>
    </lineage>
</organism>
<evidence type="ECO:0000313" key="4">
    <source>
        <dbReference type="Proteomes" id="UP000092871"/>
    </source>
</evidence>
<dbReference type="OrthoDB" id="6101448at2"/>